<evidence type="ECO:0000259" key="2">
    <source>
        <dbReference type="Pfam" id="PF08031"/>
    </source>
</evidence>
<dbReference type="Pfam" id="PF08031">
    <property type="entry name" value="BBE"/>
    <property type="match status" value="1"/>
</dbReference>
<evidence type="ECO:0000313" key="4">
    <source>
        <dbReference type="Proteomes" id="UP000323876"/>
    </source>
</evidence>
<organism evidence="3 4">
    <name type="scientific">Nocardia colli</name>
    <dbReference type="NCBI Taxonomy" id="2545717"/>
    <lineage>
        <taxon>Bacteria</taxon>
        <taxon>Bacillati</taxon>
        <taxon>Actinomycetota</taxon>
        <taxon>Actinomycetes</taxon>
        <taxon>Mycobacteriales</taxon>
        <taxon>Nocardiaceae</taxon>
        <taxon>Nocardia</taxon>
    </lineage>
</organism>
<comment type="caution">
    <text evidence="3">The sequence shown here is derived from an EMBL/GenBank/DDBJ whole genome shotgun (WGS) entry which is preliminary data.</text>
</comment>
<gene>
    <name evidence="3" type="ORF">F3087_07530</name>
</gene>
<feature type="compositionally biased region" description="Low complexity" evidence="1">
    <location>
        <begin position="44"/>
        <end position="63"/>
    </location>
</feature>
<name>A0A5N0ENN9_9NOCA</name>
<evidence type="ECO:0000313" key="3">
    <source>
        <dbReference type="EMBL" id="KAA8889605.1"/>
    </source>
</evidence>
<dbReference type="AlphaFoldDB" id="A0A5N0ENN9"/>
<dbReference type="EMBL" id="VXLC01000003">
    <property type="protein sequence ID" value="KAA8889605.1"/>
    <property type="molecule type" value="Genomic_DNA"/>
</dbReference>
<keyword evidence="4" id="KW-1185">Reference proteome</keyword>
<dbReference type="InterPro" id="IPR012951">
    <property type="entry name" value="BBE"/>
</dbReference>
<proteinExistence type="predicted"/>
<dbReference type="GO" id="GO:0050660">
    <property type="term" value="F:flavin adenine dinucleotide binding"/>
    <property type="evidence" value="ECO:0007669"/>
    <property type="project" value="InterPro"/>
</dbReference>
<dbReference type="Proteomes" id="UP000323876">
    <property type="component" value="Unassembled WGS sequence"/>
</dbReference>
<evidence type="ECO:0000256" key="1">
    <source>
        <dbReference type="SAM" id="MobiDB-lite"/>
    </source>
</evidence>
<feature type="region of interest" description="Disordered" evidence="1">
    <location>
        <begin position="1"/>
        <end position="63"/>
    </location>
</feature>
<feature type="domain" description="Berberine/berberine-like" evidence="2">
    <location>
        <begin position="63"/>
        <end position="84"/>
    </location>
</feature>
<sequence>MRLLAGPRPPQRLAPPLRRRPPPPRRRLTPRRNPFAHSVTAALTRTPTCETRTGTPPAHPLLPRLPRIKAKWDPCNIFRHLLSIAPPGS</sequence>
<accession>A0A5N0ENN9</accession>
<protein>
    <recommendedName>
        <fullName evidence="2">Berberine/berberine-like domain-containing protein</fullName>
    </recommendedName>
</protein>
<feature type="compositionally biased region" description="Basic residues" evidence="1">
    <location>
        <begin position="17"/>
        <end position="30"/>
    </location>
</feature>
<dbReference type="GO" id="GO:0016491">
    <property type="term" value="F:oxidoreductase activity"/>
    <property type="evidence" value="ECO:0007669"/>
    <property type="project" value="InterPro"/>
</dbReference>
<reference evidence="3 4" key="1">
    <citation type="submission" date="2019-09" db="EMBL/GenBank/DDBJ databases">
        <authorList>
            <person name="Wang X."/>
        </authorList>
    </citation>
    <scope>NUCLEOTIDE SEQUENCE [LARGE SCALE GENOMIC DNA]</scope>
    <source>
        <strain evidence="3 4">CICC 11023</strain>
    </source>
</reference>